<gene>
    <name evidence="1" type="ORF">ECRASSUSDP1_LOCUS190</name>
</gene>
<evidence type="ECO:0000313" key="1">
    <source>
        <dbReference type="EMBL" id="CAI2358907.1"/>
    </source>
</evidence>
<reference evidence="1" key="1">
    <citation type="submission" date="2023-07" db="EMBL/GenBank/DDBJ databases">
        <authorList>
            <consortium name="AG Swart"/>
            <person name="Singh M."/>
            <person name="Singh A."/>
            <person name="Seah K."/>
            <person name="Emmerich C."/>
        </authorList>
    </citation>
    <scope>NUCLEOTIDE SEQUENCE</scope>
    <source>
        <strain evidence="1">DP1</strain>
    </source>
</reference>
<comment type="caution">
    <text evidence="1">The sequence shown here is derived from an EMBL/GenBank/DDBJ whole genome shotgun (WGS) entry which is preliminary data.</text>
</comment>
<organism evidence="1 2">
    <name type="scientific">Euplotes crassus</name>
    <dbReference type="NCBI Taxonomy" id="5936"/>
    <lineage>
        <taxon>Eukaryota</taxon>
        <taxon>Sar</taxon>
        <taxon>Alveolata</taxon>
        <taxon>Ciliophora</taxon>
        <taxon>Intramacronucleata</taxon>
        <taxon>Spirotrichea</taxon>
        <taxon>Hypotrichia</taxon>
        <taxon>Euplotida</taxon>
        <taxon>Euplotidae</taxon>
        <taxon>Moneuplotes</taxon>
    </lineage>
</organism>
<proteinExistence type="predicted"/>
<protein>
    <submittedName>
        <fullName evidence="1">Uncharacterized protein</fullName>
    </submittedName>
</protein>
<evidence type="ECO:0000313" key="2">
    <source>
        <dbReference type="Proteomes" id="UP001295684"/>
    </source>
</evidence>
<dbReference type="EMBL" id="CAMPGE010000181">
    <property type="protein sequence ID" value="CAI2358907.1"/>
    <property type="molecule type" value="Genomic_DNA"/>
</dbReference>
<accession>A0AAD1X4X6</accession>
<name>A0AAD1X4X6_EUPCR</name>
<sequence length="699" mass="81240">MNRVSKIRSKCTKRQALWSFFKQICQDNSHVIQKIFSLSDFKALAFILKFSSEVEIQELDFYNKLIKQLNAEFDIYGAQMLSNILSVNSGSFSSHNEAVQFLKRNPGLLAHNKEMFTCLYDTFYKFRFMFTQGQLEYINSAFTEIPKISSKHTDEEFNELKLKFMKDLFKECKNREIRNTTNAQLGINLPQNYKQVLILNSRIDYDFQNKLVMIKDETANRTVIINSSLNFIEENINFGKKLIDVFNPEVLFCELAPKTTQINQDDIKNTTAEQAIPMDDLDSLFEAPAQNKDSNIQSSQALDCVSSNLKGGRNFKTTHSMQGDELQDYFNTKVVDSMSEVNLEQSMVNLKVGDHQYPLDMQTYIYYFTKKFNGEVVFADLHEDEAAHHFITSTSESKRHSIKEFVKWMSTLSISSWHLSIKNYGCAQCSSFLDKQNIEQEPLPIAAFVSQKCISSELREKLMAFQIYTHMIDPKYNKKYKEDQINFIAFVRTMNYLKVAKYTCDFLRDAGLAKKFEAEFMKSYRNENSSSQFWNDLTVSDTKNRQELIKKWSLYHSLLVVPQHNTPYFKMTESDKLLTEAYILKSFQKQTLTSHVPSVRDIPMDVENEDFEPSYVPQMRIHSHPQNDYEWSQNQFLQQKYLEDGGVATCGPLNYIQQIINTQDSKEKALRDSGYTIAAIDRAKDEFDPNIIDCESDGE</sequence>
<dbReference type="AlphaFoldDB" id="A0AAD1X4X6"/>
<dbReference type="Proteomes" id="UP001295684">
    <property type="component" value="Unassembled WGS sequence"/>
</dbReference>
<keyword evidence="2" id="KW-1185">Reference proteome</keyword>